<organism evidence="1 2">
    <name type="scientific">Smallanthus sonchifolius</name>
    <dbReference type="NCBI Taxonomy" id="185202"/>
    <lineage>
        <taxon>Eukaryota</taxon>
        <taxon>Viridiplantae</taxon>
        <taxon>Streptophyta</taxon>
        <taxon>Embryophyta</taxon>
        <taxon>Tracheophyta</taxon>
        <taxon>Spermatophyta</taxon>
        <taxon>Magnoliopsida</taxon>
        <taxon>eudicotyledons</taxon>
        <taxon>Gunneridae</taxon>
        <taxon>Pentapetalae</taxon>
        <taxon>asterids</taxon>
        <taxon>campanulids</taxon>
        <taxon>Asterales</taxon>
        <taxon>Asteraceae</taxon>
        <taxon>Asteroideae</taxon>
        <taxon>Heliantheae alliance</taxon>
        <taxon>Millerieae</taxon>
        <taxon>Smallanthus</taxon>
    </lineage>
</organism>
<gene>
    <name evidence="1" type="ORF">L1987_49735</name>
</gene>
<reference evidence="1 2" key="2">
    <citation type="journal article" date="2022" name="Mol. Ecol. Resour.">
        <title>The genomes of chicory, endive, great burdock and yacon provide insights into Asteraceae paleo-polyploidization history and plant inulin production.</title>
        <authorList>
            <person name="Fan W."/>
            <person name="Wang S."/>
            <person name="Wang H."/>
            <person name="Wang A."/>
            <person name="Jiang F."/>
            <person name="Liu H."/>
            <person name="Zhao H."/>
            <person name="Xu D."/>
            <person name="Zhang Y."/>
        </authorList>
    </citation>
    <scope>NUCLEOTIDE SEQUENCE [LARGE SCALE GENOMIC DNA]</scope>
    <source>
        <strain evidence="2">cv. Yunnan</strain>
        <tissue evidence="1">Leaves</tissue>
    </source>
</reference>
<sequence length="453" mass="50007">MDTIRSFKGYGKVDPVEEQAFRRKARKRLIILIISIVLLLAIIIGAVVGTLIHNRNGNNSLVQGSNSSAQSIKAVCSQTLYPESCYNNISKINKSNSTDPEELLKLSLQVVFNSLSELSSLPQNALEEINSTFFADTKSRMQNSTEYASNSLAIVSYIAGILGKLNIPVHRKLLTETGHDFPEWVSPNVRRLLQDSRRPTPNVTVAIDGTGDVKTIKEAMAKIGFYTSVTGKGFVAIDMGFKNTAGAVKHQAVALRSSSDLSVFYKCSFDAFQDTLYPHSGRQFYRDCDVIGTVDFIFGSAAVVFQNCRIMPRQPLPNQFVTITAQGKKDPNENSGISIQNCDISAFDNLTARTYLGRPWKKYSTTVIMQSTIGGFLNPLGWISWVQGVDPPSTIFYGEYMNTGPGAGVDNRVKWAGYKPRLTSNDASRFTVASFIQGQRWLPQTNVLFDSTL</sequence>
<dbReference type="Proteomes" id="UP001056120">
    <property type="component" value="Linkage Group LG16"/>
</dbReference>
<dbReference type="EMBL" id="CM042033">
    <property type="protein sequence ID" value="KAI3775166.1"/>
    <property type="molecule type" value="Genomic_DNA"/>
</dbReference>
<accession>A0ACB9FWK7</accession>
<proteinExistence type="predicted"/>
<reference evidence="2" key="1">
    <citation type="journal article" date="2022" name="Mol. Ecol. Resour.">
        <title>The genomes of chicory, endive, great burdock and yacon provide insights into Asteraceae palaeo-polyploidization history and plant inulin production.</title>
        <authorList>
            <person name="Fan W."/>
            <person name="Wang S."/>
            <person name="Wang H."/>
            <person name="Wang A."/>
            <person name="Jiang F."/>
            <person name="Liu H."/>
            <person name="Zhao H."/>
            <person name="Xu D."/>
            <person name="Zhang Y."/>
        </authorList>
    </citation>
    <scope>NUCLEOTIDE SEQUENCE [LARGE SCALE GENOMIC DNA]</scope>
    <source>
        <strain evidence="2">cv. Yunnan</strain>
    </source>
</reference>
<keyword evidence="2" id="KW-1185">Reference proteome</keyword>
<evidence type="ECO:0000313" key="2">
    <source>
        <dbReference type="Proteomes" id="UP001056120"/>
    </source>
</evidence>
<evidence type="ECO:0000313" key="1">
    <source>
        <dbReference type="EMBL" id="KAI3775166.1"/>
    </source>
</evidence>
<comment type="caution">
    <text evidence="1">The sequence shown here is derived from an EMBL/GenBank/DDBJ whole genome shotgun (WGS) entry which is preliminary data.</text>
</comment>
<name>A0ACB9FWK7_9ASTR</name>
<protein>
    <submittedName>
        <fullName evidence="1">Uncharacterized protein</fullName>
    </submittedName>
</protein>